<name>A0A426YMZ4_ENSVE</name>
<organism evidence="1 2">
    <name type="scientific">Ensete ventricosum</name>
    <name type="common">Abyssinian banana</name>
    <name type="synonym">Musa ensete</name>
    <dbReference type="NCBI Taxonomy" id="4639"/>
    <lineage>
        <taxon>Eukaryota</taxon>
        <taxon>Viridiplantae</taxon>
        <taxon>Streptophyta</taxon>
        <taxon>Embryophyta</taxon>
        <taxon>Tracheophyta</taxon>
        <taxon>Spermatophyta</taxon>
        <taxon>Magnoliopsida</taxon>
        <taxon>Liliopsida</taxon>
        <taxon>Zingiberales</taxon>
        <taxon>Musaceae</taxon>
        <taxon>Ensete</taxon>
    </lineage>
</organism>
<dbReference type="Proteomes" id="UP000287651">
    <property type="component" value="Unassembled WGS sequence"/>
</dbReference>
<gene>
    <name evidence="1" type="ORF">B296_00040425</name>
</gene>
<sequence>MAVEVGVSFKSVRTESPLELVGNESSLELVETESPLELVGIELPLELIGTESPLELVRIESPLELIGTESPLELRVVSCHLFITCVVPNCHLALSRVLGKIFPLTLGLPLCILGFIV</sequence>
<evidence type="ECO:0000313" key="2">
    <source>
        <dbReference type="Proteomes" id="UP000287651"/>
    </source>
</evidence>
<proteinExistence type="predicted"/>
<protein>
    <submittedName>
        <fullName evidence="1">Uncharacterized protein</fullName>
    </submittedName>
</protein>
<evidence type="ECO:0000313" key="1">
    <source>
        <dbReference type="EMBL" id="RRT53088.1"/>
    </source>
</evidence>
<dbReference type="AlphaFoldDB" id="A0A426YMZ4"/>
<dbReference type="EMBL" id="AMZH03011316">
    <property type="protein sequence ID" value="RRT53088.1"/>
    <property type="molecule type" value="Genomic_DNA"/>
</dbReference>
<reference evidence="1 2" key="1">
    <citation type="journal article" date="2014" name="Agronomy (Basel)">
        <title>A Draft Genome Sequence for Ensete ventricosum, the Drought-Tolerant Tree Against Hunger.</title>
        <authorList>
            <person name="Harrison J."/>
            <person name="Moore K.A."/>
            <person name="Paszkiewicz K."/>
            <person name="Jones T."/>
            <person name="Grant M."/>
            <person name="Ambacheew D."/>
            <person name="Muzemil S."/>
            <person name="Studholme D.J."/>
        </authorList>
    </citation>
    <scope>NUCLEOTIDE SEQUENCE [LARGE SCALE GENOMIC DNA]</scope>
</reference>
<accession>A0A426YMZ4</accession>
<comment type="caution">
    <text evidence="1">The sequence shown here is derived from an EMBL/GenBank/DDBJ whole genome shotgun (WGS) entry which is preliminary data.</text>
</comment>